<dbReference type="Gene3D" id="3.30.1380.10">
    <property type="match status" value="1"/>
</dbReference>
<proteinExistence type="predicted"/>
<dbReference type="SUPFAM" id="SSF55166">
    <property type="entry name" value="Hedgehog/DD-peptidase"/>
    <property type="match status" value="1"/>
</dbReference>
<dbReference type="AlphaFoldDB" id="A0A3P3XJV9"/>
<dbReference type="Pfam" id="PF02557">
    <property type="entry name" value="VanY"/>
    <property type="match status" value="1"/>
</dbReference>
<dbReference type="InterPro" id="IPR009045">
    <property type="entry name" value="Zn_M74/Hedgehog-like"/>
</dbReference>
<evidence type="ECO:0000313" key="3">
    <source>
        <dbReference type="EMBL" id="SLM14131.1"/>
    </source>
</evidence>
<dbReference type="InterPro" id="IPR058193">
    <property type="entry name" value="VanY/YodJ_core_dom"/>
</dbReference>
<dbReference type="PROSITE" id="PS51257">
    <property type="entry name" value="PROKAR_LIPOPROTEIN"/>
    <property type="match status" value="1"/>
</dbReference>
<dbReference type="PANTHER" id="PTHR34385">
    <property type="entry name" value="D-ALANYL-D-ALANINE CARBOXYPEPTIDASE"/>
    <property type="match status" value="1"/>
</dbReference>
<evidence type="ECO:0000259" key="2">
    <source>
        <dbReference type="Pfam" id="PF02557"/>
    </source>
</evidence>
<organism evidence="3">
    <name type="scientific">uncultured spirochete</name>
    <dbReference type="NCBI Taxonomy" id="156406"/>
    <lineage>
        <taxon>Bacteria</taxon>
        <taxon>Pseudomonadati</taxon>
        <taxon>Spirochaetota</taxon>
        <taxon>Spirochaetia</taxon>
        <taxon>Spirochaetales</taxon>
        <taxon>environmental samples</taxon>
    </lineage>
</organism>
<protein>
    <recommendedName>
        <fullName evidence="2">D-alanyl-D-alanine carboxypeptidase-like core domain-containing protein</fullName>
    </recommendedName>
</protein>
<dbReference type="GO" id="GO:0006508">
    <property type="term" value="P:proteolysis"/>
    <property type="evidence" value="ECO:0007669"/>
    <property type="project" value="InterPro"/>
</dbReference>
<feature type="domain" description="D-alanyl-D-alanine carboxypeptidase-like core" evidence="2">
    <location>
        <begin position="123"/>
        <end position="243"/>
    </location>
</feature>
<accession>A0A3P3XJV9</accession>
<sequence>MRVFSLIATTLAAAFAFVSSSACAAQKNDTLSRLPADIRAEAQAALSAVRLGDEDRSRIAAAINQAPSEFASLFHEVRAVMNADPNLLRRVDKTVALPASFIPGDLVSLDGAFPYAVSKKGMMLRKPAREALARMAEAARKDGITLVVSSAYRSYEYQKTVFERNVKEMGKIEAERVSAPPGMSQHQLGTAIDFGSITDAFAETAASKWLAAHASTFGFSLSFPKNMEEVTGYRWESWHYRYISPAAAQMQDRFFLGVQQYLIEFLSGV</sequence>
<evidence type="ECO:0000256" key="1">
    <source>
        <dbReference type="SAM" id="SignalP"/>
    </source>
</evidence>
<feature type="chain" id="PRO_5018143297" description="D-alanyl-D-alanine carboxypeptidase-like core domain-containing protein" evidence="1">
    <location>
        <begin position="25"/>
        <end position="269"/>
    </location>
</feature>
<dbReference type="EMBL" id="FWDM01000025">
    <property type="protein sequence ID" value="SLM14131.1"/>
    <property type="molecule type" value="Genomic_DNA"/>
</dbReference>
<dbReference type="PANTHER" id="PTHR34385:SF1">
    <property type="entry name" value="PEPTIDOGLYCAN L-ALANYL-D-GLUTAMATE ENDOPEPTIDASE CWLK"/>
    <property type="match status" value="1"/>
</dbReference>
<dbReference type="GO" id="GO:0008233">
    <property type="term" value="F:peptidase activity"/>
    <property type="evidence" value="ECO:0007669"/>
    <property type="project" value="InterPro"/>
</dbReference>
<dbReference type="InterPro" id="IPR052179">
    <property type="entry name" value="DD-CPase-like"/>
</dbReference>
<reference evidence="3" key="1">
    <citation type="submission" date="2017-02" db="EMBL/GenBank/DDBJ databases">
        <authorList>
            <person name="Regsiter A."/>
            <person name="William W."/>
        </authorList>
    </citation>
    <scope>NUCLEOTIDE SEQUENCE</scope>
    <source>
        <strain evidence="3">Bib</strain>
    </source>
</reference>
<name>A0A3P3XJV9_9SPIR</name>
<feature type="signal peptide" evidence="1">
    <location>
        <begin position="1"/>
        <end position="24"/>
    </location>
</feature>
<dbReference type="CDD" id="cd14852">
    <property type="entry name" value="LD-carboxypeptidase"/>
    <property type="match status" value="1"/>
</dbReference>
<dbReference type="InterPro" id="IPR003709">
    <property type="entry name" value="VanY-like_core_dom"/>
</dbReference>
<gene>
    <name evidence="3" type="ORF">SPIROBIBN47_310041</name>
</gene>
<keyword evidence="1" id="KW-0732">Signal</keyword>